<dbReference type="OrthoDB" id="846879at2"/>
<reference evidence="2 3" key="1">
    <citation type="submission" date="2016-01" db="EMBL/GenBank/DDBJ databases">
        <authorList>
            <person name="McClelland M."/>
            <person name="Jain A."/>
            <person name="Saraogi P."/>
            <person name="Mendelson R."/>
            <person name="Westerman R."/>
            <person name="SanMiguel P."/>
            <person name="Csonka L."/>
        </authorList>
    </citation>
    <scope>NUCLEOTIDE SEQUENCE [LARGE SCALE GENOMIC DNA]</scope>
    <source>
        <strain evidence="2 3">R-53146</strain>
    </source>
</reference>
<keyword evidence="3" id="KW-1185">Reference proteome</keyword>
<accession>A0A0X3ANM8</accession>
<organism evidence="2 3">
    <name type="scientific">Apibacter mensalis</name>
    <dbReference type="NCBI Taxonomy" id="1586267"/>
    <lineage>
        <taxon>Bacteria</taxon>
        <taxon>Pseudomonadati</taxon>
        <taxon>Bacteroidota</taxon>
        <taxon>Flavobacteriia</taxon>
        <taxon>Flavobacteriales</taxon>
        <taxon>Weeksellaceae</taxon>
        <taxon>Apibacter</taxon>
    </lineage>
</organism>
<evidence type="ECO:0000256" key="1">
    <source>
        <dbReference type="SAM" id="SignalP"/>
    </source>
</evidence>
<dbReference type="InterPro" id="IPR010870">
    <property type="entry name" value="Porin_O/P"/>
</dbReference>
<evidence type="ECO:0000313" key="3">
    <source>
        <dbReference type="Proteomes" id="UP000182761"/>
    </source>
</evidence>
<dbReference type="Pfam" id="PF07396">
    <property type="entry name" value="Porin_O_P"/>
    <property type="match status" value="1"/>
</dbReference>
<dbReference type="RefSeq" id="WP_082435394.1">
    <property type="nucleotide sequence ID" value="NZ_FCOR01000004.1"/>
</dbReference>
<protein>
    <submittedName>
        <fullName evidence="2">Phosphate-selective porin O and P</fullName>
    </submittedName>
</protein>
<sequence length="381" mass="43800">MNNLSITKKILIAVNCLFCLSMFGQQTNLNSGESGENTPNESSFKSILDKLLKDDKMLNIMFDTRVDYQATFKGDKTDQSSFRGNTVKLWFEGEIVPGFRYRIRHRLNTPQNALYRDNYSSATDQAYFEIDAGKRWTFRIGKQAVQFGTIEFDYNAADVYLYTMTYNDLDAYKTGVNVAYNIAGQTLNLQVVNSDAPQFSSEKYKNKSLAGLFLWEGSLFNNALRTRYGYGAFQHDASKYYNWITVGNQINIQKFTAELDWYMGDRDMNYGDLVQNEDLGSRHVRDNSVSVNLKYDLGKIKPLIKGVWNKRRDQINSSSYINGGIQAAVEYYPFTDPAIKDLRFHLMYAYNRTNFNGIYNGLDGINGNQIIAGMRWFLKIK</sequence>
<evidence type="ECO:0000313" key="2">
    <source>
        <dbReference type="EMBL" id="CVK15966.1"/>
    </source>
</evidence>
<gene>
    <name evidence="2" type="ORF">Ga0061079_10484</name>
</gene>
<feature type="signal peptide" evidence="1">
    <location>
        <begin position="1"/>
        <end position="24"/>
    </location>
</feature>
<name>A0A0X3ANM8_9FLAO</name>
<dbReference type="AlphaFoldDB" id="A0A0X3ANM8"/>
<dbReference type="STRING" id="1586267.GCA_001418685_00803"/>
<dbReference type="Proteomes" id="UP000182761">
    <property type="component" value="Unassembled WGS sequence"/>
</dbReference>
<feature type="chain" id="PRO_5007049756" evidence="1">
    <location>
        <begin position="25"/>
        <end position="381"/>
    </location>
</feature>
<keyword evidence="1" id="KW-0732">Signal</keyword>
<dbReference type="SUPFAM" id="SSF56935">
    <property type="entry name" value="Porins"/>
    <property type="match status" value="1"/>
</dbReference>
<proteinExistence type="predicted"/>
<dbReference type="EMBL" id="FCOR01000004">
    <property type="protein sequence ID" value="CVK15966.1"/>
    <property type="molecule type" value="Genomic_DNA"/>
</dbReference>